<evidence type="ECO:0000256" key="1">
    <source>
        <dbReference type="ARBA" id="ARBA00023002"/>
    </source>
</evidence>
<gene>
    <name evidence="3" type="ORF">DXG03_007274</name>
</gene>
<reference evidence="3" key="1">
    <citation type="submission" date="2020-07" db="EMBL/GenBank/DDBJ databases">
        <authorList>
            <person name="Nieuwenhuis M."/>
            <person name="Van De Peppel L.J.J."/>
        </authorList>
    </citation>
    <scope>NUCLEOTIDE SEQUENCE</scope>
    <source>
        <strain evidence="3">AP01</strain>
        <tissue evidence="3">Mycelium</tissue>
    </source>
</reference>
<dbReference type="InterPro" id="IPR023210">
    <property type="entry name" value="NADP_OxRdtase_dom"/>
</dbReference>
<feature type="domain" description="NADP-dependent oxidoreductase" evidence="2">
    <location>
        <begin position="50"/>
        <end position="183"/>
    </location>
</feature>
<dbReference type="Pfam" id="PF00248">
    <property type="entry name" value="Aldo_ket_red"/>
    <property type="match status" value="1"/>
</dbReference>
<evidence type="ECO:0000313" key="3">
    <source>
        <dbReference type="EMBL" id="KAG5644997.1"/>
    </source>
</evidence>
<sequence>MTFGEPGTWSARVHDLKDVEAILDAFRAHGHTEVRSYAEFCNSQCSPSVYQIDTARVYSGGTSEEYLGKIDWEGKGLKLETKLYPTIVGASGVTGANFPQFLKQLEGRTSGISSATATDPVTHTPEGLRKHLLQSLKALNAESLETWYLHAPDRTVPYEVTLKAVDNLYKEGYFKRFGISNYAA</sequence>
<reference evidence="3" key="2">
    <citation type="submission" date="2021-10" db="EMBL/GenBank/DDBJ databases">
        <title>Phylogenomics reveals ancestral predisposition of the termite-cultivated fungus Termitomyces towards a domesticated lifestyle.</title>
        <authorList>
            <person name="Auxier B."/>
            <person name="Grum-Grzhimaylo A."/>
            <person name="Cardenas M.E."/>
            <person name="Lodge J.D."/>
            <person name="Laessoe T."/>
            <person name="Pedersen O."/>
            <person name="Smith M.E."/>
            <person name="Kuyper T.W."/>
            <person name="Franco-Molano E.A."/>
            <person name="Baroni T.J."/>
            <person name="Aanen D.K."/>
        </authorList>
    </citation>
    <scope>NUCLEOTIDE SEQUENCE</scope>
    <source>
        <strain evidence="3">AP01</strain>
        <tissue evidence="3">Mycelium</tissue>
    </source>
</reference>
<organism evidence="3 4">
    <name type="scientific">Asterophora parasitica</name>
    <dbReference type="NCBI Taxonomy" id="117018"/>
    <lineage>
        <taxon>Eukaryota</taxon>
        <taxon>Fungi</taxon>
        <taxon>Dikarya</taxon>
        <taxon>Basidiomycota</taxon>
        <taxon>Agaricomycotina</taxon>
        <taxon>Agaricomycetes</taxon>
        <taxon>Agaricomycetidae</taxon>
        <taxon>Agaricales</taxon>
        <taxon>Tricholomatineae</taxon>
        <taxon>Lyophyllaceae</taxon>
        <taxon>Asterophora</taxon>
    </lineage>
</organism>
<dbReference type="InterPro" id="IPR036812">
    <property type="entry name" value="NAD(P)_OxRdtase_dom_sf"/>
</dbReference>
<accession>A0A9P7GDH2</accession>
<dbReference type="Gene3D" id="3.20.20.100">
    <property type="entry name" value="NADP-dependent oxidoreductase domain"/>
    <property type="match status" value="1"/>
</dbReference>
<dbReference type="SUPFAM" id="SSF51430">
    <property type="entry name" value="NAD(P)-linked oxidoreductase"/>
    <property type="match status" value="1"/>
</dbReference>
<evidence type="ECO:0000259" key="2">
    <source>
        <dbReference type="Pfam" id="PF00248"/>
    </source>
</evidence>
<dbReference type="OrthoDB" id="2310150at2759"/>
<dbReference type="AlphaFoldDB" id="A0A9P7GDH2"/>
<dbReference type="GO" id="GO:0016491">
    <property type="term" value="F:oxidoreductase activity"/>
    <property type="evidence" value="ECO:0007669"/>
    <property type="project" value="UniProtKB-KW"/>
</dbReference>
<name>A0A9P7GDH2_9AGAR</name>
<dbReference type="EMBL" id="JABCKV010000052">
    <property type="protein sequence ID" value="KAG5644997.1"/>
    <property type="molecule type" value="Genomic_DNA"/>
</dbReference>
<protein>
    <recommendedName>
        <fullName evidence="2">NADP-dependent oxidoreductase domain-containing protein</fullName>
    </recommendedName>
</protein>
<keyword evidence="1" id="KW-0560">Oxidoreductase</keyword>
<dbReference type="Proteomes" id="UP000775547">
    <property type="component" value="Unassembled WGS sequence"/>
</dbReference>
<comment type="caution">
    <text evidence="3">The sequence shown here is derived from an EMBL/GenBank/DDBJ whole genome shotgun (WGS) entry which is preliminary data.</text>
</comment>
<dbReference type="PANTHER" id="PTHR43364">
    <property type="entry name" value="NADH-SPECIFIC METHYLGLYOXAL REDUCTASE-RELATED"/>
    <property type="match status" value="1"/>
</dbReference>
<keyword evidence="4" id="KW-1185">Reference proteome</keyword>
<evidence type="ECO:0000313" key="4">
    <source>
        <dbReference type="Proteomes" id="UP000775547"/>
    </source>
</evidence>
<dbReference type="PANTHER" id="PTHR43364:SF4">
    <property type="entry name" value="NAD(P)-LINKED OXIDOREDUCTASE SUPERFAMILY PROTEIN"/>
    <property type="match status" value="1"/>
</dbReference>
<proteinExistence type="predicted"/>
<dbReference type="InterPro" id="IPR050523">
    <property type="entry name" value="AKR_Detox_Biosynth"/>
</dbReference>